<feature type="compositionally biased region" description="Low complexity" evidence="1">
    <location>
        <begin position="213"/>
        <end position="224"/>
    </location>
</feature>
<organism evidence="2 3">
    <name type="scientific">Pseudovirgaria hyperparasitica</name>
    <dbReference type="NCBI Taxonomy" id="470096"/>
    <lineage>
        <taxon>Eukaryota</taxon>
        <taxon>Fungi</taxon>
        <taxon>Dikarya</taxon>
        <taxon>Ascomycota</taxon>
        <taxon>Pezizomycotina</taxon>
        <taxon>Dothideomycetes</taxon>
        <taxon>Dothideomycetes incertae sedis</taxon>
        <taxon>Acrospermales</taxon>
        <taxon>Acrospermaceae</taxon>
        <taxon>Pseudovirgaria</taxon>
    </lineage>
</organism>
<dbReference type="RefSeq" id="XP_033602174.1">
    <property type="nucleotide sequence ID" value="XM_033746752.1"/>
</dbReference>
<protein>
    <submittedName>
        <fullName evidence="2">Uncharacterized protein</fullName>
    </submittedName>
</protein>
<evidence type="ECO:0000313" key="3">
    <source>
        <dbReference type="Proteomes" id="UP000799437"/>
    </source>
</evidence>
<feature type="region of interest" description="Disordered" evidence="1">
    <location>
        <begin position="1"/>
        <end position="150"/>
    </location>
</feature>
<dbReference type="AlphaFoldDB" id="A0A6A6WAM4"/>
<keyword evidence="3" id="KW-1185">Reference proteome</keyword>
<dbReference type="GeneID" id="54487806"/>
<sequence length="537" mass="59468">MAGPTKPTSKTYVSLSPPKVSGQQEPRESPPSDTNASAGSAHSRPAPTPNFSFDRDTTPSTDSLELDTLLLPQEQFDSNLAQETQTFGNYEEQNTPPVPDRSPERPFPYHRTVSPVSSNSGTYPPAVVEPDSDSSPDLNKPPSPPRWLYHDTQNPATIAITTQQSELPESTYQATELQILKPVVRGSHLSTIVPPPLFSVKTALSPIQEHGTQETTITSTQSSSPVLTDPVEASAPAPRLAVPSQNTTPSAGTPSGDVYFSPSDIGYASSESLSSSRGGGFRAPDSSGKQRIQEILQLNPEQERSRRILDGLSVSNASTSSFDPMTVYQQIVRAAHQQPGHEDYHLRTPSEEALHTLKKKEAAERAWRFEHARIEGQKEEARKYQEELAGAAATDELLWRSYVPTTAANSTWNLAEEGVTKTPERPRFLASAPDLHNEPRPSFEPSTPVLETLSMDETWGAAAAEERRRIEEMQSPGQARRRRWHIRSGYHTSLHRWRLKERVESAVSLVRNRVESAARRVRIGVRFAVKRHFMRSH</sequence>
<evidence type="ECO:0000313" key="2">
    <source>
        <dbReference type="EMBL" id="KAF2759723.1"/>
    </source>
</evidence>
<dbReference type="Proteomes" id="UP000799437">
    <property type="component" value="Unassembled WGS sequence"/>
</dbReference>
<feature type="compositionally biased region" description="Polar residues" evidence="1">
    <location>
        <begin position="31"/>
        <end position="40"/>
    </location>
</feature>
<reference evidence="2" key="1">
    <citation type="journal article" date="2020" name="Stud. Mycol.">
        <title>101 Dothideomycetes genomes: a test case for predicting lifestyles and emergence of pathogens.</title>
        <authorList>
            <person name="Haridas S."/>
            <person name="Albert R."/>
            <person name="Binder M."/>
            <person name="Bloem J."/>
            <person name="Labutti K."/>
            <person name="Salamov A."/>
            <person name="Andreopoulos B."/>
            <person name="Baker S."/>
            <person name="Barry K."/>
            <person name="Bills G."/>
            <person name="Bluhm B."/>
            <person name="Cannon C."/>
            <person name="Castanera R."/>
            <person name="Culley D."/>
            <person name="Daum C."/>
            <person name="Ezra D."/>
            <person name="Gonzalez J."/>
            <person name="Henrissat B."/>
            <person name="Kuo A."/>
            <person name="Liang C."/>
            <person name="Lipzen A."/>
            <person name="Lutzoni F."/>
            <person name="Magnuson J."/>
            <person name="Mondo S."/>
            <person name="Nolan M."/>
            <person name="Ohm R."/>
            <person name="Pangilinan J."/>
            <person name="Park H.-J."/>
            <person name="Ramirez L."/>
            <person name="Alfaro M."/>
            <person name="Sun H."/>
            <person name="Tritt A."/>
            <person name="Yoshinaga Y."/>
            <person name="Zwiers L.-H."/>
            <person name="Turgeon B."/>
            <person name="Goodwin S."/>
            <person name="Spatafora J."/>
            <person name="Crous P."/>
            <person name="Grigoriev I."/>
        </authorList>
    </citation>
    <scope>NUCLEOTIDE SEQUENCE</scope>
    <source>
        <strain evidence="2">CBS 121739</strain>
    </source>
</reference>
<feature type="region of interest" description="Disordered" evidence="1">
    <location>
        <begin position="209"/>
        <end position="289"/>
    </location>
</feature>
<feature type="compositionally biased region" description="Polar residues" evidence="1">
    <location>
        <begin position="243"/>
        <end position="253"/>
    </location>
</feature>
<feature type="compositionally biased region" description="Low complexity" evidence="1">
    <location>
        <begin position="58"/>
        <end position="75"/>
    </location>
</feature>
<feature type="compositionally biased region" description="Polar residues" evidence="1">
    <location>
        <begin position="1"/>
        <end position="14"/>
    </location>
</feature>
<evidence type="ECO:0000256" key="1">
    <source>
        <dbReference type="SAM" id="MobiDB-lite"/>
    </source>
</evidence>
<proteinExistence type="predicted"/>
<dbReference type="EMBL" id="ML996569">
    <property type="protein sequence ID" value="KAF2759723.1"/>
    <property type="molecule type" value="Genomic_DNA"/>
</dbReference>
<feature type="compositionally biased region" description="Polar residues" evidence="1">
    <location>
        <begin position="76"/>
        <end position="95"/>
    </location>
</feature>
<name>A0A6A6WAM4_9PEZI</name>
<accession>A0A6A6WAM4</accession>
<gene>
    <name evidence="2" type="ORF">EJ05DRAFT_498925</name>
</gene>